<feature type="domain" description="EF-hand" evidence="7">
    <location>
        <begin position="237"/>
        <end position="262"/>
    </location>
</feature>
<dbReference type="PANTHER" id="PTHR23048:SF0">
    <property type="entry name" value="CALMODULIN LIKE 3"/>
    <property type="match status" value="1"/>
</dbReference>
<proteinExistence type="predicted"/>
<dbReference type="PROSITE" id="PS50222">
    <property type="entry name" value="EF_HAND_2"/>
    <property type="match status" value="1"/>
</dbReference>
<feature type="region of interest" description="Disordered" evidence="6">
    <location>
        <begin position="53"/>
        <end position="77"/>
    </location>
</feature>
<dbReference type="InterPro" id="IPR002048">
    <property type="entry name" value="EF_hand_dom"/>
</dbReference>
<dbReference type="GO" id="GO:0016460">
    <property type="term" value="C:myosin II complex"/>
    <property type="evidence" value="ECO:0007669"/>
    <property type="project" value="TreeGrafter"/>
</dbReference>
<dbReference type="InterPro" id="IPR050230">
    <property type="entry name" value="CALM/Myosin/TropC-like"/>
</dbReference>
<keyword evidence="5" id="KW-0175">Coiled coil</keyword>
<dbReference type="SUPFAM" id="SSF47473">
    <property type="entry name" value="EF-hand"/>
    <property type="match status" value="1"/>
</dbReference>
<feature type="compositionally biased region" description="Basic and acidic residues" evidence="6">
    <location>
        <begin position="65"/>
        <end position="77"/>
    </location>
</feature>
<dbReference type="AlphaFoldDB" id="A0A812P8N2"/>
<dbReference type="Proteomes" id="UP000601435">
    <property type="component" value="Unassembled WGS sequence"/>
</dbReference>
<accession>A0A812P8N2</accession>
<protein>
    <recommendedName>
        <fullName evidence="1">Calmodulin</fullName>
    </recommendedName>
</protein>
<keyword evidence="9" id="KW-1185">Reference proteome</keyword>
<feature type="coiled-coil region" evidence="5">
    <location>
        <begin position="83"/>
        <end position="110"/>
    </location>
</feature>
<evidence type="ECO:0000259" key="7">
    <source>
        <dbReference type="PROSITE" id="PS50222"/>
    </source>
</evidence>
<comment type="caution">
    <text evidence="8">The sequence shown here is derived from an EMBL/GenBank/DDBJ whole genome shotgun (WGS) entry which is preliminary data.</text>
</comment>
<evidence type="ECO:0000313" key="9">
    <source>
        <dbReference type="Proteomes" id="UP000601435"/>
    </source>
</evidence>
<keyword evidence="3" id="KW-0677">Repeat</keyword>
<dbReference type="EMBL" id="CAJNJA010013988">
    <property type="protein sequence ID" value="CAE7333468.1"/>
    <property type="molecule type" value="Genomic_DNA"/>
</dbReference>
<evidence type="ECO:0000313" key="8">
    <source>
        <dbReference type="EMBL" id="CAE7333468.1"/>
    </source>
</evidence>
<evidence type="ECO:0000256" key="1">
    <source>
        <dbReference type="ARBA" id="ARBA00020786"/>
    </source>
</evidence>
<evidence type="ECO:0000256" key="3">
    <source>
        <dbReference type="ARBA" id="ARBA00022737"/>
    </source>
</evidence>
<keyword evidence="2" id="KW-0479">Metal-binding</keyword>
<evidence type="ECO:0000256" key="2">
    <source>
        <dbReference type="ARBA" id="ARBA00022723"/>
    </source>
</evidence>
<sequence length="262" mass="29997">MADKNKPSNRRHSQLYDPNEVVEKTALQAESVLLEDTELKRAFKEVTREGRRGVNGIYTPSGGAIDERPKEAGSQDERITRVAKEYKAQKKKQKSKASKLQKSEIELEDERVRKKAAKILDKASEVERLQFEELFNYFDADKDTSWGSIELAQRMSDVGYATSVEAASNLLYFAGVRDVDRITYDDFVNMMPKIQAFRKLLEKDFMRLFQEKDDGTGHISTKQLREVLLVLSGPDGMEEEQMADIMKKADPAREGRVNFNDM</sequence>
<dbReference type="PANTHER" id="PTHR23048">
    <property type="entry name" value="MYOSIN LIGHT CHAIN 1, 3"/>
    <property type="match status" value="1"/>
</dbReference>
<dbReference type="InterPro" id="IPR011992">
    <property type="entry name" value="EF-hand-dom_pair"/>
</dbReference>
<reference evidence="8" key="1">
    <citation type="submission" date="2021-02" db="EMBL/GenBank/DDBJ databases">
        <authorList>
            <person name="Dougan E. K."/>
            <person name="Rhodes N."/>
            <person name="Thang M."/>
            <person name="Chan C."/>
        </authorList>
    </citation>
    <scope>NUCLEOTIDE SEQUENCE</scope>
</reference>
<evidence type="ECO:0000256" key="4">
    <source>
        <dbReference type="ARBA" id="ARBA00022990"/>
    </source>
</evidence>
<dbReference type="Gene3D" id="1.10.238.10">
    <property type="entry name" value="EF-hand"/>
    <property type="match status" value="2"/>
</dbReference>
<dbReference type="GO" id="GO:0005509">
    <property type="term" value="F:calcium ion binding"/>
    <property type="evidence" value="ECO:0007669"/>
    <property type="project" value="InterPro"/>
</dbReference>
<keyword evidence="4" id="KW-0007">Acetylation</keyword>
<gene>
    <name evidence="8" type="primary">CML3</name>
    <name evidence="8" type="ORF">SNEC2469_LOCUS8491</name>
</gene>
<organism evidence="8 9">
    <name type="scientific">Symbiodinium necroappetens</name>
    <dbReference type="NCBI Taxonomy" id="1628268"/>
    <lineage>
        <taxon>Eukaryota</taxon>
        <taxon>Sar</taxon>
        <taxon>Alveolata</taxon>
        <taxon>Dinophyceae</taxon>
        <taxon>Suessiales</taxon>
        <taxon>Symbiodiniaceae</taxon>
        <taxon>Symbiodinium</taxon>
    </lineage>
</organism>
<feature type="non-terminal residue" evidence="8">
    <location>
        <position position="262"/>
    </location>
</feature>
<name>A0A812P8N2_9DINO</name>
<evidence type="ECO:0000256" key="5">
    <source>
        <dbReference type="SAM" id="Coils"/>
    </source>
</evidence>
<dbReference type="OrthoDB" id="421595at2759"/>
<evidence type="ECO:0000256" key="6">
    <source>
        <dbReference type="SAM" id="MobiDB-lite"/>
    </source>
</evidence>